<gene>
    <name evidence="1" type="ORF">PR048_013710</name>
</gene>
<sequence length="311" mass="34751">MFYGITFWGNSTDSKKVFHMQKRAVRIINGKRKSDSCRHIFKSSEILTLARKYMFSVFTFMSKNSYLFKKKETFHKDDTRIKKNLYRWLHEWHSEPLGSSIVVGITTEKDTACHSVSPDFCVACCNPHCFLVGSGDSHLSAFGEACPICSNHLPGLYLSDRAGLGDDVIEVVKGLSVNVVLRVDLLGEHEAIINYAENCVEIDACSVGVDYLRRYLCWRRMQEAGEDVKPLVASWGTLASEVPQWRRLASGRRLGSARLSRSILQAHASGMQRASWAVADSLGPASRALLTSALWVAVQLGSFPSLDLVRL</sequence>
<accession>A0ABQ9HT89</accession>
<protein>
    <submittedName>
        <fullName evidence="1">Uncharacterized protein</fullName>
    </submittedName>
</protein>
<dbReference type="EMBL" id="JARBHB010000004">
    <property type="protein sequence ID" value="KAJ8887495.1"/>
    <property type="molecule type" value="Genomic_DNA"/>
</dbReference>
<evidence type="ECO:0000313" key="1">
    <source>
        <dbReference type="EMBL" id="KAJ8887495.1"/>
    </source>
</evidence>
<proteinExistence type="predicted"/>
<comment type="caution">
    <text evidence="1">The sequence shown here is derived from an EMBL/GenBank/DDBJ whole genome shotgun (WGS) entry which is preliminary data.</text>
</comment>
<name>A0ABQ9HT89_9NEOP</name>
<dbReference type="Proteomes" id="UP001159363">
    <property type="component" value="Chromosome X"/>
</dbReference>
<evidence type="ECO:0000313" key="2">
    <source>
        <dbReference type="Proteomes" id="UP001159363"/>
    </source>
</evidence>
<reference evidence="1 2" key="1">
    <citation type="submission" date="2023-02" db="EMBL/GenBank/DDBJ databases">
        <title>LHISI_Scaffold_Assembly.</title>
        <authorList>
            <person name="Stuart O.P."/>
            <person name="Cleave R."/>
            <person name="Magrath M.J.L."/>
            <person name="Mikheyev A.S."/>
        </authorList>
    </citation>
    <scope>NUCLEOTIDE SEQUENCE [LARGE SCALE GENOMIC DNA]</scope>
    <source>
        <strain evidence="1">Daus_M_001</strain>
        <tissue evidence="1">Leg muscle</tissue>
    </source>
</reference>
<organism evidence="1 2">
    <name type="scientific">Dryococelus australis</name>
    <dbReference type="NCBI Taxonomy" id="614101"/>
    <lineage>
        <taxon>Eukaryota</taxon>
        <taxon>Metazoa</taxon>
        <taxon>Ecdysozoa</taxon>
        <taxon>Arthropoda</taxon>
        <taxon>Hexapoda</taxon>
        <taxon>Insecta</taxon>
        <taxon>Pterygota</taxon>
        <taxon>Neoptera</taxon>
        <taxon>Polyneoptera</taxon>
        <taxon>Phasmatodea</taxon>
        <taxon>Verophasmatodea</taxon>
        <taxon>Anareolatae</taxon>
        <taxon>Phasmatidae</taxon>
        <taxon>Eurycanthinae</taxon>
        <taxon>Dryococelus</taxon>
    </lineage>
</organism>
<keyword evidence="2" id="KW-1185">Reference proteome</keyword>